<dbReference type="GO" id="GO:0097173">
    <property type="term" value="P:N-acetylmuramic acid catabolic process"/>
    <property type="evidence" value="ECO:0007669"/>
    <property type="project" value="UniProtKB-UniPathway"/>
</dbReference>
<dbReference type="EC" id="4.2.1.126" evidence="8 12"/>
<dbReference type="EMBL" id="JOTN01000009">
    <property type="protein sequence ID" value="KEK19112.1"/>
    <property type="molecule type" value="Genomic_DNA"/>
</dbReference>
<comment type="subunit">
    <text evidence="1 12">Homodimer.</text>
</comment>
<dbReference type="NCBIfam" id="NF003915">
    <property type="entry name" value="PRK05441.1"/>
    <property type="match status" value="1"/>
</dbReference>
<comment type="miscellaneous">
    <text evidence="12">A lyase-type mechanism (elimination/hydration) is suggested for the cleavage of the lactyl ether bond of MurNAc 6-phosphate, with the formation of an alpha,beta-unsaturated aldehyde intermediate with (E)-stereochemistry, followed by the syn addition of water to give product.</text>
</comment>
<dbReference type="CDD" id="cd05007">
    <property type="entry name" value="SIS_Etherase"/>
    <property type="match status" value="1"/>
</dbReference>
<feature type="domain" description="SIS" evidence="13">
    <location>
        <begin position="54"/>
        <end position="217"/>
    </location>
</feature>
<dbReference type="Gene3D" id="1.10.8.1080">
    <property type="match status" value="1"/>
</dbReference>
<dbReference type="InterPro" id="IPR040190">
    <property type="entry name" value="MURQ/GCKR"/>
</dbReference>
<dbReference type="PANTHER" id="PTHR10088:SF4">
    <property type="entry name" value="GLUCOKINASE REGULATORY PROTEIN"/>
    <property type="match status" value="1"/>
</dbReference>
<keyword evidence="2 12" id="KW-0456">Lyase</keyword>
<dbReference type="InterPro" id="IPR001347">
    <property type="entry name" value="SIS_dom"/>
</dbReference>
<comment type="pathway">
    <text evidence="6">Cell wall biogenesis.</text>
</comment>
<dbReference type="Proteomes" id="UP000027822">
    <property type="component" value="Unassembled WGS sequence"/>
</dbReference>
<evidence type="ECO:0000256" key="8">
    <source>
        <dbReference type="ARBA" id="ARBA00067056"/>
    </source>
</evidence>
<dbReference type="OrthoDB" id="9813395at2"/>
<dbReference type="Pfam" id="PF22645">
    <property type="entry name" value="GKRP_SIS_N"/>
    <property type="match status" value="1"/>
</dbReference>
<dbReference type="GO" id="GO:0016803">
    <property type="term" value="F:ether hydrolase activity"/>
    <property type="evidence" value="ECO:0007669"/>
    <property type="project" value="TreeGrafter"/>
</dbReference>
<dbReference type="NCBIfam" id="NF009222">
    <property type="entry name" value="PRK12570.1"/>
    <property type="match status" value="1"/>
</dbReference>
<proteinExistence type="inferred from homology"/>
<comment type="similarity">
    <text evidence="7 12">Belongs to the GCKR-like family. MurNAc-6-P etherase subfamily.</text>
</comment>
<evidence type="ECO:0000259" key="13">
    <source>
        <dbReference type="PROSITE" id="PS51464"/>
    </source>
</evidence>
<evidence type="ECO:0000256" key="7">
    <source>
        <dbReference type="ARBA" id="ARBA00061234"/>
    </source>
</evidence>
<dbReference type="PANTHER" id="PTHR10088">
    <property type="entry name" value="GLUCOKINASE REGULATORY PROTEIN"/>
    <property type="match status" value="1"/>
</dbReference>
<reference evidence="14 15" key="1">
    <citation type="submission" date="2014-06" db="EMBL/GenBank/DDBJ databases">
        <title>Draft genome sequence of Bacillus manliponensis JCM 15802 (MCCC 1A00708).</title>
        <authorList>
            <person name="Lai Q."/>
            <person name="Liu Y."/>
            <person name="Shao Z."/>
        </authorList>
    </citation>
    <scope>NUCLEOTIDE SEQUENCE [LARGE SCALE GENOMIC DNA]</scope>
    <source>
        <strain evidence="14 15">JCM 15802</strain>
    </source>
</reference>
<dbReference type="InterPro" id="IPR005486">
    <property type="entry name" value="Glucokinase_regulatory_CS"/>
</dbReference>
<feature type="active site" evidence="12">
    <location>
        <position position="113"/>
    </location>
</feature>
<dbReference type="PROSITE" id="PS51464">
    <property type="entry name" value="SIS"/>
    <property type="match status" value="1"/>
</dbReference>
<dbReference type="InterPro" id="IPR005488">
    <property type="entry name" value="Etherase_MurQ"/>
</dbReference>
<accession>A0A073JY11</accession>
<dbReference type="PROSITE" id="PS01272">
    <property type="entry name" value="GCKR"/>
    <property type="match status" value="1"/>
</dbReference>
<dbReference type="GO" id="GO:0009254">
    <property type="term" value="P:peptidoglycan turnover"/>
    <property type="evidence" value="ECO:0007669"/>
    <property type="project" value="TreeGrafter"/>
</dbReference>
<dbReference type="GO" id="GO:0097367">
    <property type="term" value="F:carbohydrate derivative binding"/>
    <property type="evidence" value="ECO:0007669"/>
    <property type="project" value="InterPro"/>
</dbReference>
<evidence type="ECO:0000256" key="9">
    <source>
        <dbReference type="ARBA" id="ARBA00070061"/>
    </source>
</evidence>
<dbReference type="UniPathway" id="UPA00342"/>
<comment type="pathway">
    <text evidence="12">Amino-sugar metabolism; N-acetylmuramate degradation.</text>
</comment>
<keyword evidence="3 12" id="KW-0119">Carbohydrate metabolism</keyword>
<dbReference type="GO" id="GO:0016835">
    <property type="term" value="F:carbon-oxygen lyase activity"/>
    <property type="evidence" value="ECO:0007669"/>
    <property type="project" value="UniProtKB-UniRule"/>
</dbReference>
<protein>
    <recommendedName>
        <fullName evidence="9 12">N-acetylmuramic acid 6-phosphate etherase</fullName>
        <shortName evidence="12">MurNAc-6-P etherase</shortName>
        <ecNumber evidence="8 12">4.2.1.126</ecNumber>
    </recommendedName>
    <alternativeName>
        <fullName evidence="11 12">N-acetylmuramic acid 6-phosphate hydrolase</fullName>
    </alternativeName>
    <alternativeName>
        <fullName evidence="10 12">N-acetylmuramic acid 6-phosphate lyase</fullName>
    </alternativeName>
</protein>
<comment type="function">
    <text evidence="12">Specifically catalyzes the cleavage of the D-lactyl ether substituent of MurNAc 6-phosphate, producing GlcNAc 6-phosphate and D-lactate.</text>
</comment>
<sequence length="297" mass="32043">MLEHLSTEKRNNKTMHLDEMSIREILQTMNEEDFTVAAAVAKEIVQIEKLVQSVVTSFQKGGRLIYIGAGTSGRLGILDAVECPPTFGTNPEMVQGLIAGEMKAFTKAVEGAEDSEELGVEDLKKIGVNENDTVIGIAASGRTPYVIGGLKYASSVGASTGSISCNKNAKVSQFAHVSVEVETGAEVLTGSTRLKAGTAQKLVLNMISTASMIGIGKVYKNLMVDVQSTNKKLVERSKRIIMEATGVQHDVAESYYDRAHRNVKVAIIMILLQCEYEEALEQLNGANGFVKQALQSK</sequence>
<dbReference type="eggNOG" id="COG2103">
    <property type="taxonomic scope" value="Bacteria"/>
</dbReference>
<keyword evidence="15" id="KW-1185">Reference proteome</keyword>
<dbReference type="RefSeq" id="WP_034639392.1">
    <property type="nucleotide sequence ID" value="NZ_CBCSJC010000008.1"/>
</dbReference>
<evidence type="ECO:0000256" key="3">
    <source>
        <dbReference type="ARBA" id="ARBA00023277"/>
    </source>
</evidence>
<dbReference type="HAMAP" id="MF_00068">
    <property type="entry name" value="MurQ"/>
    <property type="match status" value="1"/>
</dbReference>
<dbReference type="AlphaFoldDB" id="A0A073JY11"/>
<evidence type="ECO:0000256" key="6">
    <source>
        <dbReference type="ARBA" id="ARBA00060672"/>
    </source>
</evidence>
<dbReference type="STRING" id="574376.BAMA_24175"/>
<evidence type="ECO:0000256" key="2">
    <source>
        <dbReference type="ARBA" id="ARBA00023239"/>
    </source>
</evidence>
<evidence type="ECO:0000256" key="10">
    <source>
        <dbReference type="ARBA" id="ARBA00077905"/>
    </source>
</evidence>
<feature type="active site" description="Proton donor" evidence="12">
    <location>
        <position position="82"/>
    </location>
</feature>
<gene>
    <name evidence="12 14" type="primary">murQ</name>
    <name evidence="14" type="ORF">BAMA_24175</name>
</gene>
<dbReference type="NCBIfam" id="TIGR00274">
    <property type="entry name" value="N-acetylmuramic acid 6-phosphate etherase"/>
    <property type="match status" value="1"/>
</dbReference>
<evidence type="ECO:0000256" key="1">
    <source>
        <dbReference type="ARBA" id="ARBA00011738"/>
    </source>
</evidence>
<evidence type="ECO:0000256" key="12">
    <source>
        <dbReference type="HAMAP-Rule" id="MF_00068"/>
    </source>
</evidence>
<name>A0A073JY11_9BACI</name>
<evidence type="ECO:0000313" key="14">
    <source>
        <dbReference type="EMBL" id="KEK19112.1"/>
    </source>
</evidence>
<evidence type="ECO:0000256" key="5">
    <source>
        <dbReference type="ARBA" id="ARBA00060595"/>
    </source>
</evidence>
<evidence type="ECO:0000313" key="15">
    <source>
        <dbReference type="Proteomes" id="UP000027822"/>
    </source>
</evidence>
<dbReference type="InterPro" id="IPR046348">
    <property type="entry name" value="SIS_dom_sf"/>
</dbReference>
<comment type="pathway">
    <text evidence="5">Amino-sugar metabolism; 1,6-anhydro-N-acetylmuramate degradation.</text>
</comment>
<comment type="catalytic activity">
    <reaction evidence="4 12">
        <text>N-acetyl-D-muramate 6-phosphate + H2O = N-acetyl-D-glucosamine 6-phosphate + (R)-lactate</text>
        <dbReference type="Rhea" id="RHEA:26410"/>
        <dbReference type="ChEBI" id="CHEBI:15377"/>
        <dbReference type="ChEBI" id="CHEBI:16004"/>
        <dbReference type="ChEBI" id="CHEBI:57513"/>
        <dbReference type="ChEBI" id="CHEBI:58722"/>
        <dbReference type="EC" id="4.2.1.126"/>
    </reaction>
</comment>
<dbReference type="Gene3D" id="3.40.50.10490">
    <property type="entry name" value="Glucose-6-phosphate isomerase like protein, domain 1"/>
    <property type="match status" value="1"/>
</dbReference>
<dbReference type="GO" id="GO:0046348">
    <property type="term" value="P:amino sugar catabolic process"/>
    <property type="evidence" value="ECO:0007669"/>
    <property type="project" value="InterPro"/>
</dbReference>
<dbReference type="FunFam" id="3.40.50.10490:FF:000014">
    <property type="entry name" value="N-acetylmuramic acid 6-phosphate etherase"/>
    <property type="match status" value="1"/>
</dbReference>
<comment type="caution">
    <text evidence="14">The sequence shown here is derived from an EMBL/GenBank/DDBJ whole genome shotgun (WGS) entry which is preliminary data.</text>
</comment>
<evidence type="ECO:0000256" key="11">
    <source>
        <dbReference type="ARBA" id="ARBA00084049"/>
    </source>
</evidence>
<evidence type="ECO:0000256" key="4">
    <source>
        <dbReference type="ARBA" id="ARBA00051747"/>
    </source>
</evidence>
<organism evidence="14 15">
    <name type="scientific">Bacillus manliponensis</name>
    <dbReference type="NCBI Taxonomy" id="574376"/>
    <lineage>
        <taxon>Bacteria</taxon>
        <taxon>Bacillati</taxon>
        <taxon>Bacillota</taxon>
        <taxon>Bacilli</taxon>
        <taxon>Bacillales</taxon>
        <taxon>Bacillaceae</taxon>
        <taxon>Bacillus</taxon>
        <taxon>Bacillus cereus group</taxon>
    </lineage>
</organism>
<dbReference type="FunFam" id="1.10.8.1080:FF:000001">
    <property type="entry name" value="N-acetylmuramic acid 6-phosphate etherase"/>
    <property type="match status" value="1"/>
</dbReference>
<dbReference type="SUPFAM" id="SSF53697">
    <property type="entry name" value="SIS domain"/>
    <property type="match status" value="1"/>
</dbReference>